<sequence length="107" mass="12017">MQSRIPMFLLPPIEAAIITRTLSMFKWQHVFRYCPRCGSKDLKLLPAGTEKTCGSCGARHYPPLFPTIITLVQNPTSSAVLLASHLRQIRAMYTCLAGFMETGERTM</sequence>
<dbReference type="PANTHER" id="PTHR42904:SF6">
    <property type="entry name" value="NAD-CAPPED RNA HYDROLASE NUDT12"/>
    <property type="match status" value="1"/>
</dbReference>
<dbReference type="AlphaFoldDB" id="A0A7R8X0J9"/>
<dbReference type="GO" id="GO:0019677">
    <property type="term" value="P:NAD+ catabolic process"/>
    <property type="evidence" value="ECO:0007669"/>
    <property type="project" value="TreeGrafter"/>
</dbReference>
<reference evidence="3" key="1">
    <citation type="submission" date="2020-11" db="EMBL/GenBank/DDBJ databases">
        <authorList>
            <person name="Tran Van P."/>
        </authorList>
    </citation>
    <scope>NUCLEOTIDE SEQUENCE</scope>
</reference>
<evidence type="ECO:0000256" key="1">
    <source>
        <dbReference type="ARBA" id="ARBA00001946"/>
    </source>
</evidence>
<protein>
    <submittedName>
        <fullName evidence="3">Uncharacterized protein</fullName>
    </submittedName>
</protein>
<dbReference type="GO" id="GO:0035529">
    <property type="term" value="F:NADH pyrophosphatase activity"/>
    <property type="evidence" value="ECO:0007669"/>
    <property type="project" value="TreeGrafter"/>
</dbReference>
<feature type="non-terminal residue" evidence="3">
    <location>
        <position position="1"/>
    </location>
</feature>
<gene>
    <name evidence="3" type="ORF">CTOB1V02_LOCUS16436</name>
</gene>
<dbReference type="InterPro" id="IPR015797">
    <property type="entry name" value="NUDIX_hydrolase-like_dom_sf"/>
</dbReference>
<dbReference type="InterPro" id="IPR050241">
    <property type="entry name" value="NAD-cap_RNA_hydrolase_NudC"/>
</dbReference>
<name>A0A7R8X0J9_9CRUS</name>
<evidence type="ECO:0000313" key="3">
    <source>
        <dbReference type="EMBL" id="CAD7238621.1"/>
    </source>
</evidence>
<comment type="cofactor">
    <cofactor evidence="1">
        <name>Mg(2+)</name>
        <dbReference type="ChEBI" id="CHEBI:18420"/>
    </cofactor>
</comment>
<dbReference type="EMBL" id="OB705196">
    <property type="protein sequence ID" value="CAD7238621.1"/>
    <property type="molecule type" value="Genomic_DNA"/>
</dbReference>
<dbReference type="Gene3D" id="3.90.79.20">
    <property type="match status" value="1"/>
</dbReference>
<keyword evidence="2" id="KW-0378">Hydrolase</keyword>
<dbReference type="OrthoDB" id="10249612at2759"/>
<dbReference type="GO" id="GO:0046872">
    <property type="term" value="F:metal ion binding"/>
    <property type="evidence" value="ECO:0007669"/>
    <property type="project" value="InterPro"/>
</dbReference>
<dbReference type="GO" id="GO:0005829">
    <property type="term" value="C:cytosol"/>
    <property type="evidence" value="ECO:0007669"/>
    <property type="project" value="TreeGrafter"/>
</dbReference>
<dbReference type="GO" id="GO:0006742">
    <property type="term" value="P:NADP+ catabolic process"/>
    <property type="evidence" value="ECO:0007669"/>
    <property type="project" value="TreeGrafter"/>
</dbReference>
<dbReference type="Pfam" id="PF09297">
    <property type="entry name" value="Zn_ribbon_NUD"/>
    <property type="match status" value="1"/>
</dbReference>
<dbReference type="GO" id="GO:0005777">
    <property type="term" value="C:peroxisome"/>
    <property type="evidence" value="ECO:0007669"/>
    <property type="project" value="TreeGrafter"/>
</dbReference>
<organism evidence="3">
    <name type="scientific">Cyprideis torosa</name>
    <dbReference type="NCBI Taxonomy" id="163714"/>
    <lineage>
        <taxon>Eukaryota</taxon>
        <taxon>Metazoa</taxon>
        <taxon>Ecdysozoa</taxon>
        <taxon>Arthropoda</taxon>
        <taxon>Crustacea</taxon>
        <taxon>Oligostraca</taxon>
        <taxon>Ostracoda</taxon>
        <taxon>Podocopa</taxon>
        <taxon>Podocopida</taxon>
        <taxon>Cytherocopina</taxon>
        <taxon>Cytheroidea</taxon>
        <taxon>Cytherideidae</taxon>
        <taxon>Cyprideis</taxon>
    </lineage>
</organism>
<evidence type="ECO:0000256" key="2">
    <source>
        <dbReference type="ARBA" id="ARBA00022801"/>
    </source>
</evidence>
<dbReference type="InterPro" id="IPR015376">
    <property type="entry name" value="Znr_NADH_PPase"/>
</dbReference>
<proteinExistence type="predicted"/>
<dbReference type="PANTHER" id="PTHR42904">
    <property type="entry name" value="NUDIX HYDROLASE, NUDC SUBFAMILY"/>
    <property type="match status" value="1"/>
</dbReference>
<dbReference type="SUPFAM" id="SSF55811">
    <property type="entry name" value="Nudix"/>
    <property type="match status" value="1"/>
</dbReference>
<accession>A0A7R8X0J9</accession>